<dbReference type="GO" id="GO:0005524">
    <property type="term" value="F:ATP binding"/>
    <property type="evidence" value="ECO:0007669"/>
    <property type="project" value="UniProtKB-KW"/>
</dbReference>
<dbReference type="RefSeq" id="WP_014236597.1">
    <property type="nucleotide sequence ID" value="NC_016616.1"/>
</dbReference>
<dbReference type="EMBL" id="CP003153">
    <property type="protein sequence ID" value="AEV26475.1"/>
    <property type="molecule type" value="Genomic_DNA"/>
</dbReference>
<evidence type="ECO:0000313" key="11">
    <source>
        <dbReference type="Proteomes" id="UP000005633"/>
    </source>
</evidence>
<dbReference type="EMBL" id="CP003153">
    <property type="protein sequence ID" value="AEV26909.1"/>
    <property type="molecule type" value="Genomic_DNA"/>
</dbReference>
<dbReference type="SMART" id="SM00382">
    <property type="entry name" value="AAA"/>
    <property type="match status" value="1"/>
</dbReference>
<proteinExistence type="inferred from homology"/>
<dbReference type="KEGG" id="dsu:Dsui_2104"/>
<dbReference type="AlphaFoldDB" id="G8QFS0"/>
<dbReference type="InterPro" id="IPR002611">
    <property type="entry name" value="IstB_ATP-bd"/>
</dbReference>
<dbReference type="InterPro" id="IPR003593">
    <property type="entry name" value="AAA+_ATPase"/>
</dbReference>
<evidence type="ECO:0000256" key="1">
    <source>
        <dbReference type="ARBA" id="ARBA00008059"/>
    </source>
</evidence>
<evidence type="ECO:0000313" key="5">
    <source>
        <dbReference type="EMBL" id="AEV25898.1"/>
    </source>
</evidence>
<evidence type="ECO:0000313" key="10">
    <source>
        <dbReference type="EMBL" id="AEV27183.1"/>
    </source>
</evidence>
<dbReference type="InterPro" id="IPR027417">
    <property type="entry name" value="P-loop_NTPase"/>
</dbReference>
<evidence type="ECO:0000256" key="2">
    <source>
        <dbReference type="ARBA" id="ARBA00022741"/>
    </source>
</evidence>
<dbReference type="KEGG" id="dsu:Dsui_2558"/>
<dbReference type="Gene3D" id="3.40.50.300">
    <property type="entry name" value="P-loop containing nucleotide triphosphate hydrolases"/>
    <property type="match status" value="1"/>
</dbReference>
<sequence>MLAELTQTLKALHLYGMATALSELQAERPRHAPSPEIWLKRLIEAEQVDRQTRSLKYQLRVAKFPLHRDFTGFDWRETALQEAQVQQLATGAFMDSAHNLILVGGTGTGKTHCAIALGVAAIHAGKRVRFYNVVDLVNQLEREKAQGRSGHLARHLTQMDAVILDELGYLPFPEAGGALLFHLISQLYERTSLIVTTNLAFSEWVQIFGDAKMTTALLDRLTHHCDILETGNDSYRFKHRNTPR</sequence>
<protein>
    <submittedName>
        <fullName evidence="10">DNA replication protein</fullName>
    </submittedName>
</protein>
<dbReference type="InterPro" id="IPR028350">
    <property type="entry name" value="DNAC/IstB-like"/>
</dbReference>
<name>G8QFS0_AZOOP</name>
<dbReference type="EMBL" id="CP003153">
    <property type="protein sequence ID" value="AEV26182.1"/>
    <property type="molecule type" value="Genomic_DNA"/>
</dbReference>
<dbReference type="InterPro" id="IPR047661">
    <property type="entry name" value="IstB"/>
</dbReference>
<reference evidence="10" key="1">
    <citation type="submission" date="2011-11" db="EMBL/GenBank/DDBJ databases">
        <title>Complete sequence of Dechlorosoma suillum PS.</title>
        <authorList>
            <consortium name="US DOE Joint Genome Institute"/>
            <person name="Lucas S."/>
            <person name="Han J."/>
            <person name="Lapidus A."/>
            <person name="Cheng J.-F."/>
            <person name="Goodwin L."/>
            <person name="Pitluck S."/>
            <person name="Peters L."/>
            <person name="Ovchinnikova G."/>
            <person name="Held B."/>
            <person name="Detter J.C."/>
            <person name="Han C."/>
            <person name="Tapia R."/>
            <person name="Land M."/>
            <person name="Hauser L."/>
            <person name="Kyrpides N."/>
            <person name="Ivanova N."/>
            <person name="Pagani I."/>
            <person name="Coates J."/>
            <person name="Bryne-Baily K."/>
            <person name="Weber K."/>
            <person name="Woyke T."/>
        </authorList>
    </citation>
    <scope>NUCLEOTIDE SEQUENCE</scope>
    <source>
        <strain evidence="10">PS</strain>
    </source>
</reference>
<evidence type="ECO:0000256" key="3">
    <source>
        <dbReference type="ARBA" id="ARBA00022840"/>
    </source>
</evidence>
<keyword evidence="3" id="KW-0067">ATP-binding</keyword>
<evidence type="ECO:0000313" key="7">
    <source>
        <dbReference type="EMBL" id="AEV26384.1"/>
    </source>
</evidence>
<dbReference type="PIRSF" id="PIRSF003073">
    <property type="entry name" value="DNAC_TnpB_IstB"/>
    <property type="match status" value="1"/>
</dbReference>
<dbReference type="EMBL" id="CP003153">
    <property type="protein sequence ID" value="AEV26384.1"/>
    <property type="molecule type" value="Genomic_DNA"/>
</dbReference>
<dbReference type="NCBIfam" id="NF038214">
    <property type="entry name" value="IS21_help_AAA"/>
    <property type="match status" value="1"/>
</dbReference>
<dbReference type="STRING" id="640081.Dsui_1508"/>
<organism evidence="10 11">
    <name type="scientific">Azospira oryzae (strain ATCC BAA-33 / DSM 13638 / PS)</name>
    <name type="common">Dechlorosoma suillum</name>
    <dbReference type="NCBI Taxonomy" id="640081"/>
    <lineage>
        <taxon>Bacteria</taxon>
        <taxon>Pseudomonadati</taxon>
        <taxon>Pseudomonadota</taxon>
        <taxon>Betaproteobacteria</taxon>
        <taxon>Rhodocyclales</taxon>
        <taxon>Rhodocyclaceae</taxon>
        <taxon>Azospira</taxon>
    </lineage>
</organism>
<dbReference type="eggNOG" id="COG1484">
    <property type="taxonomic scope" value="Bacteria"/>
</dbReference>
<dbReference type="CDD" id="cd00009">
    <property type="entry name" value="AAA"/>
    <property type="match status" value="1"/>
</dbReference>
<dbReference type="SUPFAM" id="SSF52540">
    <property type="entry name" value="P-loop containing nucleoside triphosphate hydrolases"/>
    <property type="match status" value="1"/>
</dbReference>
<dbReference type="PANTHER" id="PTHR30050">
    <property type="entry name" value="CHROMOSOMAL REPLICATION INITIATOR PROTEIN DNAA"/>
    <property type="match status" value="1"/>
</dbReference>
<dbReference type="KEGG" id="dsu:Dsui_1508"/>
<gene>
    <name evidence="5" type="ordered locus">Dsui_1508</name>
    <name evidence="6" type="ordered locus">Dsui_1798</name>
    <name evidence="7" type="ordered locus">Dsui_2013</name>
    <name evidence="8" type="ordered locus">Dsui_2104</name>
    <name evidence="9" type="ordered locus">Dsui_2558</name>
    <name evidence="10" type="ordered locus">Dsui_2845</name>
</gene>
<dbReference type="KEGG" id="dsu:Dsui_2013"/>
<evidence type="ECO:0000259" key="4">
    <source>
        <dbReference type="SMART" id="SM00382"/>
    </source>
</evidence>
<reference evidence="10 11" key="2">
    <citation type="journal article" date="2012" name="J. Bacteriol.">
        <title>Complete genome sequence of the anaerobic perchlorate-reducing bacterium Azospira suillum strain PS.</title>
        <authorList>
            <person name="Byrne-Bailey K.G."/>
            <person name="Coates J.D."/>
        </authorList>
    </citation>
    <scope>NUCLEOTIDE SEQUENCE [LARGE SCALE GENOMIC DNA]</scope>
    <source>
        <strain evidence="11">ATCC BAA-33 / DSM 13638 / PS</strain>
        <strain evidence="10">PS</strain>
    </source>
</reference>
<dbReference type="EMBL" id="CP003153">
    <property type="protein sequence ID" value="AEV27183.1"/>
    <property type="molecule type" value="Genomic_DNA"/>
</dbReference>
<comment type="similarity">
    <text evidence="1">Belongs to the IS21/IS1162 putative ATP-binding protein family.</text>
</comment>
<dbReference type="EMBL" id="CP003153">
    <property type="protein sequence ID" value="AEV25898.1"/>
    <property type="molecule type" value="Genomic_DNA"/>
</dbReference>
<evidence type="ECO:0000313" key="8">
    <source>
        <dbReference type="EMBL" id="AEV26475.1"/>
    </source>
</evidence>
<keyword evidence="2" id="KW-0547">Nucleotide-binding</keyword>
<dbReference type="HOGENOM" id="CLU_062999_1_2_4"/>
<dbReference type="KEGG" id="dsu:Dsui_2845"/>
<dbReference type="KEGG" id="dsu:Dsui_1798"/>
<dbReference type="Pfam" id="PF01695">
    <property type="entry name" value="IstB_IS21"/>
    <property type="match status" value="1"/>
</dbReference>
<evidence type="ECO:0000313" key="9">
    <source>
        <dbReference type="EMBL" id="AEV26909.1"/>
    </source>
</evidence>
<dbReference type="PANTHER" id="PTHR30050:SF4">
    <property type="entry name" value="ATP-BINDING PROTEIN RV3427C IN INSERTION SEQUENCE-RELATED"/>
    <property type="match status" value="1"/>
</dbReference>
<dbReference type="Proteomes" id="UP000005633">
    <property type="component" value="Chromosome"/>
</dbReference>
<feature type="domain" description="AAA+ ATPase" evidence="4">
    <location>
        <begin position="96"/>
        <end position="228"/>
    </location>
</feature>
<dbReference type="GO" id="GO:0006260">
    <property type="term" value="P:DNA replication"/>
    <property type="evidence" value="ECO:0007669"/>
    <property type="project" value="TreeGrafter"/>
</dbReference>
<dbReference type="OrthoDB" id="9773429at2"/>
<accession>G8QFS0</accession>
<evidence type="ECO:0000313" key="6">
    <source>
        <dbReference type="EMBL" id="AEV26182.1"/>
    </source>
</evidence>